<dbReference type="Gene3D" id="3.40.47.10">
    <property type="match status" value="1"/>
</dbReference>
<dbReference type="PANTHER" id="PTHR42870">
    <property type="entry name" value="ACETYL-COA C-ACETYLTRANSFERASE"/>
    <property type="match status" value="1"/>
</dbReference>
<dbReference type="EMBL" id="JAEHOH010000010">
    <property type="protein sequence ID" value="MBK0419074.1"/>
    <property type="molecule type" value="Genomic_DNA"/>
</dbReference>
<name>A0A934UU36_9MICO</name>
<dbReference type="AlphaFoldDB" id="A0A934UU36"/>
<proteinExistence type="predicted"/>
<reference evidence="2" key="1">
    <citation type="submission" date="2020-12" db="EMBL/GenBank/DDBJ databases">
        <title>Leucobacter sp. CAS1, isolated from Chromium sludge.</title>
        <authorList>
            <person name="Xu Z."/>
        </authorList>
    </citation>
    <scope>NUCLEOTIDE SEQUENCE</scope>
    <source>
        <strain evidence="2">CSA1</strain>
    </source>
</reference>
<dbReference type="PIRSF" id="PIRSF000429">
    <property type="entry name" value="Ac-CoA_Ac_transf"/>
    <property type="match status" value="1"/>
</dbReference>
<dbReference type="CDD" id="cd00829">
    <property type="entry name" value="SCP-x_thiolase"/>
    <property type="match status" value="1"/>
</dbReference>
<dbReference type="Pfam" id="PF22691">
    <property type="entry name" value="Thiolase_C_1"/>
    <property type="match status" value="1"/>
</dbReference>
<dbReference type="PANTHER" id="PTHR42870:SF1">
    <property type="entry name" value="NON-SPECIFIC LIPID-TRANSFER PROTEIN-LIKE 2"/>
    <property type="match status" value="1"/>
</dbReference>
<keyword evidence="3" id="KW-1185">Reference proteome</keyword>
<comment type="caution">
    <text evidence="2">The sequence shown here is derived from an EMBL/GenBank/DDBJ whole genome shotgun (WGS) entry which is preliminary data.</text>
</comment>
<evidence type="ECO:0000313" key="2">
    <source>
        <dbReference type="EMBL" id="MBK0419074.1"/>
    </source>
</evidence>
<dbReference type="InterPro" id="IPR002155">
    <property type="entry name" value="Thiolase"/>
</dbReference>
<dbReference type="GO" id="GO:0016747">
    <property type="term" value="F:acyltransferase activity, transferring groups other than amino-acyl groups"/>
    <property type="evidence" value="ECO:0007669"/>
    <property type="project" value="InterPro"/>
</dbReference>
<dbReference type="InterPro" id="IPR055140">
    <property type="entry name" value="Thiolase_C_2"/>
</dbReference>
<feature type="domain" description="Thiolase C-terminal" evidence="1">
    <location>
        <begin position="234"/>
        <end position="375"/>
    </location>
</feature>
<dbReference type="Proteomes" id="UP000608530">
    <property type="component" value="Unassembled WGS sequence"/>
</dbReference>
<dbReference type="SUPFAM" id="SSF53901">
    <property type="entry name" value="Thiolase-like"/>
    <property type="match status" value="2"/>
</dbReference>
<organism evidence="2 3">
    <name type="scientific">Leucobacter chromiisoli</name>
    <dbReference type="NCBI Taxonomy" id="2796471"/>
    <lineage>
        <taxon>Bacteria</taxon>
        <taxon>Bacillati</taxon>
        <taxon>Actinomycetota</taxon>
        <taxon>Actinomycetes</taxon>
        <taxon>Micrococcales</taxon>
        <taxon>Microbacteriaceae</taxon>
        <taxon>Leucobacter</taxon>
    </lineage>
</organism>
<protein>
    <submittedName>
        <fullName evidence="2">Thiolase domain-containing protein</fullName>
    </submittedName>
</protein>
<dbReference type="InterPro" id="IPR016039">
    <property type="entry name" value="Thiolase-like"/>
</dbReference>
<dbReference type="RefSeq" id="WP_200115212.1">
    <property type="nucleotide sequence ID" value="NZ_JAEHOH010000010.1"/>
</dbReference>
<gene>
    <name evidence="2" type="ORF">JD276_08500</name>
</gene>
<evidence type="ECO:0000259" key="1">
    <source>
        <dbReference type="Pfam" id="PF22691"/>
    </source>
</evidence>
<dbReference type="NCBIfam" id="NF004811">
    <property type="entry name" value="PRK06158.1"/>
    <property type="match status" value="1"/>
</dbReference>
<accession>A0A934UU36</accession>
<sequence length="379" mass="39079">MTDIVLAGYGLAETRAPHHRDPLDIMAEAAILAMRDAGVAAREVDGVFTATAQASLPSLALAEHLGITPRYLDSTAHGGSSNLSHIAHAAAAIRSGAIDVALVVYGSTQRTALKDTGTRPAVAHVPPFEAGAGALFPIASYALMAARHMHEYGTTREQLSSVAVAAREWAALNPAAQLRDRITVDDVVASALISTPFHKLDCCLITDGGGAIVVMSAERAAARGLRGVRVRGLAEASEHLTVSAMPDLVSCGAVLSGRAAFEQAGIGPEDIDVVQIYDAFSINPLMILEDLGFCAKGEGGPFIEAGHTRPGGKLPLNTSGGGLAFTHPGMFGIYTVIEAMTQLRGEAGDRQVSARTAVAHGIGGTMSTHATLVLEAPAG</sequence>
<evidence type="ECO:0000313" key="3">
    <source>
        <dbReference type="Proteomes" id="UP000608530"/>
    </source>
</evidence>